<dbReference type="Proteomes" id="UP000784294">
    <property type="component" value="Unassembled WGS sequence"/>
</dbReference>
<comment type="caution">
    <text evidence="1">The sequence shown here is derived from an EMBL/GenBank/DDBJ whole genome shotgun (WGS) entry which is preliminary data.</text>
</comment>
<organism evidence="1 2">
    <name type="scientific">Protopolystoma xenopodis</name>
    <dbReference type="NCBI Taxonomy" id="117903"/>
    <lineage>
        <taxon>Eukaryota</taxon>
        <taxon>Metazoa</taxon>
        <taxon>Spiralia</taxon>
        <taxon>Lophotrochozoa</taxon>
        <taxon>Platyhelminthes</taxon>
        <taxon>Monogenea</taxon>
        <taxon>Polyopisthocotylea</taxon>
        <taxon>Polystomatidea</taxon>
        <taxon>Polystomatidae</taxon>
        <taxon>Protopolystoma</taxon>
    </lineage>
</organism>
<evidence type="ECO:0000313" key="2">
    <source>
        <dbReference type="Proteomes" id="UP000784294"/>
    </source>
</evidence>
<dbReference type="AlphaFoldDB" id="A0A3S5B912"/>
<name>A0A3S5B912_9PLAT</name>
<keyword evidence="2" id="KW-1185">Reference proteome</keyword>
<gene>
    <name evidence="1" type="ORF">PXEA_LOCUS36963</name>
</gene>
<proteinExistence type="predicted"/>
<reference evidence="1" key="1">
    <citation type="submission" date="2018-11" db="EMBL/GenBank/DDBJ databases">
        <authorList>
            <consortium name="Pathogen Informatics"/>
        </authorList>
    </citation>
    <scope>NUCLEOTIDE SEQUENCE</scope>
</reference>
<evidence type="ECO:0000313" key="1">
    <source>
        <dbReference type="EMBL" id="VEL43523.1"/>
    </source>
</evidence>
<sequence length="93" mass="10327">MKRHLTTCELSTRLGRVSSPVCLKSFDTIRSPRRLPRHALCLSTPFVGRTFSRQHGSREVPSQSCVFVGKTSTGEWTHGVWLEASLVVASKAD</sequence>
<dbReference type="EMBL" id="CAAALY010282326">
    <property type="protein sequence ID" value="VEL43523.1"/>
    <property type="molecule type" value="Genomic_DNA"/>
</dbReference>
<protein>
    <submittedName>
        <fullName evidence="1">Uncharacterized protein</fullName>
    </submittedName>
</protein>
<accession>A0A3S5B912</accession>